<dbReference type="PROSITE" id="PS00028">
    <property type="entry name" value="ZINC_FINGER_C2H2_1"/>
    <property type="match status" value="6"/>
</dbReference>
<evidence type="ECO:0000259" key="8">
    <source>
        <dbReference type="PROSITE" id="PS50157"/>
    </source>
</evidence>
<dbReference type="OrthoDB" id="6105938at2759"/>
<sequence length="469" mass="54762">MEEDNKNSFKVCRVCLGCYPSDDCLSLFHVENGRAISDLIISIAKVEIVKGDSLPDCICNECFHELEKAVKFKQKCEHSYFTLINDTFKNPLIPKVDIKEELSFDNNCEFDTSFHENSVETEFEIEDKNIKKSRANDLSLECHDCGELFKSKCKLRVHWKRAHQSSYLKCERCKRQFKSFKAYHLHKKISPASCTVAKFIRIEGEGKNRMFYCKDCDYKSIRVKDMMNHYLCHSGERPFTCSICLKTFTQHSSLSSHQENVHKLYKVEGTCHVCGKYLKGRNKFYKHLKGHSEKNQQCVICNKIFKTKKTLKVHMQRHADIKTLSCEICGSRYYTISDLCNHKRNVHFKDSKVYKCDLCEYVANKNETIKKHRAKHTGANIPCLVCGVFLENEETYLLHQKRHTDKQFQCTLCEKSFYRKRYLNDHMRKKHGHGESGPKALTKKIQVKKESSVIIQYEDINSLSPTVID</sequence>
<keyword evidence="1 7" id="KW-0479">Metal-binding</keyword>
<dbReference type="AlphaFoldDB" id="A0A6J2JJH6"/>
<feature type="domain" description="C2H2-type" evidence="8">
    <location>
        <begin position="296"/>
        <end position="323"/>
    </location>
</feature>
<dbReference type="InterPro" id="IPR013087">
    <property type="entry name" value="Znf_C2H2_type"/>
</dbReference>
<evidence type="ECO:0000256" key="5">
    <source>
        <dbReference type="ARBA" id="ARBA00023242"/>
    </source>
</evidence>
<dbReference type="PANTHER" id="PTHR24393:SF34">
    <property type="entry name" value="PR_SET DOMAIN 13"/>
    <property type="match status" value="1"/>
</dbReference>
<name>A0A6J2JJH6_BOMMA</name>
<proteinExistence type="predicted"/>
<dbReference type="GO" id="GO:0000978">
    <property type="term" value="F:RNA polymerase II cis-regulatory region sequence-specific DNA binding"/>
    <property type="evidence" value="ECO:0007669"/>
    <property type="project" value="TreeGrafter"/>
</dbReference>
<gene>
    <name evidence="11" type="primary">LOC114242663</name>
</gene>
<dbReference type="SMART" id="SM00868">
    <property type="entry name" value="zf-AD"/>
    <property type="match status" value="1"/>
</dbReference>
<dbReference type="Proteomes" id="UP000504629">
    <property type="component" value="Unplaced"/>
</dbReference>
<dbReference type="Pfam" id="PF07776">
    <property type="entry name" value="zf-AD"/>
    <property type="match status" value="1"/>
</dbReference>
<keyword evidence="10" id="KW-1185">Reference proteome</keyword>
<dbReference type="GO" id="GO:0008270">
    <property type="term" value="F:zinc ion binding"/>
    <property type="evidence" value="ECO:0007669"/>
    <property type="project" value="UniProtKB-UniRule"/>
</dbReference>
<dbReference type="Gene3D" id="3.40.1800.20">
    <property type="match status" value="1"/>
</dbReference>
<feature type="domain" description="C2H2-type" evidence="8">
    <location>
        <begin position="239"/>
        <end position="267"/>
    </location>
</feature>
<feature type="domain" description="C2H2-type" evidence="8">
    <location>
        <begin position="408"/>
        <end position="438"/>
    </location>
</feature>
<dbReference type="PROSITE" id="PS50157">
    <property type="entry name" value="ZINC_FINGER_C2H2_2"/>
    <property type="match status" value="8"/>
</dbReference>
<feature type="domain" description="C2H2-type" evidence="8">
    <location>
        <begin position="324"/>
        <end position="352"/>
    </location>
</feature>
<dbReference type="PANTHER" id="PTHR24393">
    <property type="entry name" value="ZINC FINGER PROTEIN"/>
    <property type="match status" value="1"/>
</dbReference>
<keyword evidence="3 6" id="KW-0863">Zinc-finger</keyword>
<feature type="binding site" evidence="7">
    <location>
        <position position="15"/>
    </location>
    <ligand>
        <name>Zn(2+)</name>
        <dbReference type="ChEBI" id="CHEBI:29105"/>
    </ligand>
</feature>
<feature type="domain" description="C2H2-type" evidence="8">
    <location>
        <begin position="140"/>
        <end position="168"/>
    </location>
</feature>
<evidence type="ECO:0000256" key="1">
    <source>
        <dbReference type="ARBA" id="ARBA00022723"/>
    </source>
</evidence>
<evidence type="ECO:0000256" key="2">
    <source>
        <dbReference type="ARBA" id="ARBA00022737"/>
    </source>
</evidence>
<dbReference type="Gene3D" id="3.30.160.60">
    <property type="entry name" value="Classic Zinc Finger"/>
    <property type="match status" value="5"/>
</dbReference>
<dbReference type="FunFam" id="3.30.160.60:FF:001049">
    <property type="entry name" value="zinc finger protein 319"/>
    <property type="match status" value="1"/>
</dbReference>
<keyword evidence="2" id="KW-0677">Repeat</keyword>
<dbReference type="InterPro" id="IPR036236">
    <property type="entry name" value="Znf_C2H2_sf"/>
</dbReference>
<feature type="domain" description="C2H2-type" evidence="8">
    <location>
        <begin position="269"/>
        <end position="296"/>
    </location>
</feature>
<dbReference type="Pfam" id="PF00096">
    <property type="entry name" value="zf-C2H2"/>
    <property type="match status" value="4"/>
</dbReference>
<feature type="domain" description="C2H2-type" evidence="8">
    <location>
        <begin position="211"/>
        <end position="238"/>
    </location>
</feature>
<dbReference type="KEGG" id="bman:114242663"/>
<dbReference type="InterPro" id="IPR012934">
    <property type="entry name" value="Znf_AD"/>
</dbReference>
<organism evidence="10 11">
    <name type="scientific">Bombyx mandarina</name>
    <name type="common">Wild silk moth</name>
    <name type="synonym">Wild silkworm</name>
    <dbReference type="NCBI Taxonomy" id="7092"/>
    <lineage>
        <taxon>Eukaryota</taxon>
        <taxon>Metazoa</taxon>
        <taxon>Ecdysozoa</taxon>
        <taxon>Arthropoda</taxon>
        <taxon>Hexapoda</taxon>
        <taxon>Insecta</taxon>
        <taxon>Pterygota</taxon>
        <taxon>Neoptera</taxon>
        <taxon>Endopterygota</taxon>
        <taxon>Lepidoptera</taxon>
        <taxon>Glossata</taxon>
        <taxon>Ditrysia</taxon>
        <taxon>Bombycoidea</taxon>
        <taxon>Bombycidae</taxon>
        <taxon>Bombycinae</taxon>
        <taxon>Bombyx</taxon>
    </lineage>
</organism>
<dbReference type="SUPFAM" id="SSF57716">
    <property type="entry name" value="Glucocorticoid receptor-like (DNA-binding domain)"/>
    <property type="match status" value="1"/>
</dbReference>
<feature type="domain" description="C2H2-type" evidence="8">
    <location>
        <begin position="354"/>
        <end position="381"/>
    </location>
</feature>
<dbReference type="SMART" id="SM00355">
    <property type="entry name" value="ZnF_C2H2"/>
    <property type="match status" value="10"/>
</dbReference>
<dbReference type="GeneID" id="114242663"/>
<evidence type="ECO:0000313" key="11">
    <source>
        <dbReference type="RefSeq" id="XP_028029715.1"/>
    </source>
</evidence>
<evidence type="ECO:0000256" key="3">
    <source>
        <dbReference type="ARBA" id="ARBA00022771"/>
    </source>
</evidence>
<feature type="binding site" evidence="7">
    <location>
        <position position="62"/>
    </location>
    <ligand>
        <name>Zn(2+)</name>
        <dbReference type="ChEBI" id="CHEBI:29105"/>
    </ligand>
</feature>
<evidence type="ECO:0000256" key="7">
    <source>
        <dbReference type="PROSITE-ProRule" id="PRU01263"/>
    </source>
</evidence>
<dbReference type="GO" id="GO:0005634">
    <property type="term" value="C:nucleus"/>
    <property type="evidence" value="ECO:0007669"/>
    <property type="project" value="InterPro"/>
</dbReference>
<evidence type="ECO:0000259" key="9">
    <source>
        <dbReference type="PROSITE" id="PS51915"/>
    </source>
</evidence>
<feature type="binding site" evidence="7">
    <location>
        <position position="59"/>
    </location>
    <ligand>
        <name>Zn(2+)</name>
        <dbReference type="ChEBI" id="CHEBI:29105"/>
    </ligand>
</feature>
<evidence type="ECO:0000256" key="4">
    <source>
        <dbReference type="ARBA" id="ARBA00022833"/>
    </source>
</evidence>
<accession>A0A6J2JJH6</accession>
<reference evidence="11" key="1">
    <citation type="submission" date="2025-08" db="UniProtKB">
        <authorList>
            <consortium name="RefSeq"/>
        </authorList>
    </citation>
    <scope>IDENTIFICATION</scope>
    <source>
        <tissue evidence="11">Silk gland</tissue>
    </source>
</reference>
<keyword evidence="5" id="KW-0539">Nucleus</keyword>
<dbReference type="FunFam" id="3.30.160.60:FF:000100">
    <property type="entry name" value="Zinc finger 45-like"/>
    <property type="match status" value="1"/>
</dbReference>
<feature type="binding site" evidence="7">
    <location>
        <position position="12"/>
    </location>
    <ligand>
        <name>Zn(2+)</name>
        <dbReference type="ChEBI" id="CHEBI:29105"/>
    </ligand>
</feature>
<feature type="domain" description="ZAD" evidence="9">
    <location>
        <begin position="10"/>
        <end position="86"/>
    </location>
</feature>
<dbReference type="SUPFAM" id="SSF57667">
    <property type="entry name" value="beta-beta-alpha zinc fingers"/>
    <property type="match status" value="5"/>
</dbReference>
<evidence type="ECO:0000313" key="10">
    <source>
        <dbReference type="Proteomes" id="UP000504629"/>
    </source>
</evidence>
<dbReference type="RefSeq" id="XP_028029715.1">
    <property type="nucleotide sequence ID" value="XM_028173914.1"/>
</dbReference>
<evidence type="ECO:0000256" key="6">
    <source>
        <dbReference type="PROSITE-ProRule" id="PRU00042"/>
    </source>
</evidence>
<keyword evidence="4 7" id="KW-0862">Zinc</keyword>
<dbReference type="PROSITE" id="PS51915">
    <property type="entry name" value="ZAD"/>
    <property type="match status" value="1"/>
</dbReference>
<protein>
    <submittedName>
        <fullName evidence="11">Zinc finger protein 62 homolog</fullName>
    </submittedName>
</protein>
<dbReference type="GO" id="GO:0001228">
    <property type="term" value="F:DNA-binding transcription activator activity, RNA polymerase II-specific"/>
    <property type="evidence" value="ECO:0007669"/>
    <property type="project" value="TreeGrafter"/>
</dbReference>